<dbReference type="Proteomes" id="UP000562492">
    <property type="component" value="Unassembled WGS sequence"/>
</dbReference>
<dbReference type="InterPro" id="IPR003749">
    <property type="entry name" value="ThiS/MoaD-like"/>
</dbReference>
<dbReference type="PANTHER" id="PTHR34472:SF1">
    <property type="entry name" value="SULFUR CARRIER PROTEIN THIS"/>
    <property type="match status" value="1"/>
</dbReference>
<dbReference type="Gene3D" id="3.10.20.30">
    <property type="match status" value="1"/>
</dbReference>
<evidence type="ECO:0000313" key="1">
    <source>
        <dbReference type="EMBL" id="MBB6579477.1"/>
    </source>
</evidence>
<keyword evidence="2" id="KW-1185">Reference proteome</keyword>
<dbReference type="SUPFAM" id="SSF54285">
    <property type="entry name" value="MoaD/ThiS"/>
    <property type="match status" value="1"/>
</dbReference>
<dbReference type="Pfam" id="PF02597">
    <property type="entry name" value="ThiS"/>
    <property type="match status" value="1"/>
</dbReference>
<protein>
    <submittedName>
        <fullName evidence="1">Sulfur carrier protein</fullName>
    </submittedName>
</protein>
<gene>
    <name evidence="1" type="ORF">HNP33_003590</name>
</gene>
<evidence type="ECO:0000313" key="2">
    <source>
        <dbReference type="Proteomes" id="UP000562492"/>
    </source>
</evidence>
<proteinExistence type="predicted"/>
<name>A0ABR6RJY7_9BURK</name>
<comment type="caution">
    <text evidence="1">The sequence shown here is derived from an EMBL/GenBank/DDBJ whole genome shotgun (WGS) entry which is preliminary data.</text>
</comment>
<sequence length="67" mass="7191">MTMQILLNNQATELPANATVAQALAQLRPQPPFAVAVNTEFVPKARYESQVLQANDKVEVISPVTGG</sequence>
<accession>A0ABR6RJY7</accession>
<dbReference type="PANTHER" id="PTHR34472">
    <property type="entry name" value="SULFUR CARRIER PROTEIN THIS"/>
    <property type="match status" value="1"/>
</dbReference>
<reference evidence="1 2" key="1">
    <citation type="submission" date="2020-08" db="EMBL/GenBank/DDBJ databases">
        <title>Functional genomics of gut bacteria from endangered species of beetles.</title>
        <authorList>
            <person name="Carlos-Shanley C."/>
        </authorList>
    </citation>
    <scope>NUCLEOTIDE SEQUENCE [LARGE SCALE GENOMIC DNA]</scope>
    <source>
        <strain evidence="1 2">S00124</strain>
    </source>
</reference>
<dbReference type="NCBIfam" id="TIGR01683">
    <property type="entry name" value="thiS"/>
    <property type="match status" value="1"/>
</dbReference>
<dbReference type="InterPro" id="IPR012675">
    <property type="entry name" value="Beta-grasp_dom_sf"/>
</dbReference>
<organism evidence="1 2">
    <name type="scientific">Comamonas odontotermitis</name>
    <dbReference type="NCBI Taxonomy" id="379895"/>
    <lineage>
        <taxon>Bacteria</taxon>
        <taxon>Pseudomonadati</taxon>
        <taxon>Pseudomonadota</taxon>
        <taxon>Betaproteobacteria</taxon>
        <taxon>Burkholderiales</taxon>
        <taxon>Comamonadaceae</taxon>
        <taxon>Comamonas</taxon>
    </lineage>
</organism>
<dbReference type="CDD" id="cd00565">
    <property type="entry name" value="Ubl_ThiS"/>
    <property type="match status" value="1"/>
</dbReference>
<dbReference type="InterPro" id="IPR016155">
    <property type="entry name" value="Mopterin_synth/thiamin_S_b"/>
</dbReference>
<dbReference type="EMBL" id="JACHKZ010000030">
    <property type="protein sequence ID" value="MBB6579477.1"/>
    <property type="molecule type" value="Genomic_DNA"/>
</dbReference>
<dbReference type="InterPro" id="IPR010035">
    <property type="entry name" value="Thi_S"/>
</dbReference>